<keyword evidence="7" id="KW-1133">Transmembrane helix</keyword>
<dbReference type="SMART" id="SM00409">
    <property type="entry name" value="IG"/>
    <property type="match status" value="3"/>
</dbReference>
<feature type="signal peptide" evidence="8">
    <location>
        <begin position="1"/>
        <end position="24"/>
    </location>
</feature>
<dbReference type="GO" id="GO:0007416">
    <property type="term" value="P:synapse assembly"/>
    <property type="evidence" value="ECO:0007669"/>
    <property type="project" value="TreeGrafter"/>
</dbReference>
<dbReference type="PROSITE" id="PS50835">
    <property type="entry name" value="IG_LIKE"/>
    <property type="match status" value="4"/>
</dbReference>
<dbReference type="CDD" id="cd00096">
    <property type="entry name" value="Ig"/>
    <property type="match status" value="2"/>
</dbReference>
<dbReference type="InterPro" id="IPR003598">
    <property type="entry name" value="Ig_sub2"/>
</dbReference>
<dbReference type="InterPro" id="IPR036179">
    <property type="entry name" value="Ig-like_dom_sf"/>
</dbReference>
<dbReference type="InterPro" id="IPR013783">
    <property type="entry name" value="Ig-like_fold"/>
</dbReference>
<evidence type="ECO:0000313" key="11">
    <source>
        <dbReference type="Proteomes" id="UP000694569"/>
    </source>
</evidence>
<evidence type="ECO:0000259" key="9">
    <source>
        <dbReference type="PROSITE" id="PS50835"/>
    </source>
</evidence>
<dbReference type="SMART" id="SM00408">
    <property type="entry name" value="IGc2"/>
    <property type="match status" value="2"/>
</dbReference>
<gene>
    <name evidence="10" type="primary">VSIG10</name>
</gene>
<dbReference type="Proteomes" id="UP000694569">
    <property type="component" value="Unplaced"/>
</dbReference>
<feature type="chain" id="PRO_5034326679" evidence="8">
    <location>
        <begin position="25"/>
        <end position="527"/>
    </location>
</feature>
<protein>
    <submittedName>
        <fullName evidence="10">V-set and immunoglobulin domain containing 10</fullName>
    </submittedName>
</protein>
<dbReference type="InterPro" id="IPR007110">
    <property type="entry name" value="Ig-like_dom"/>
</dbReference>
<feature type="domain" description="Ig-like" evidence="9">
    <location>
        <begin position="129"/>
        <end position="211"/>
    </location>
</feature>
<dbReference type="OrthoDB" id="9043395at2759"/>
<dbReference type="GO" id="GO:0050839">
    <property type="term" value="F:cell adhesion molecule binding"/>
    <property type="evidence" value="ECO:0007669"/>
    <property type="project" value="TreeGrafter"/>
</dbReference>
<dbReference type="PANTHER" id="PTHR11640">
    <property type="entry name" value="NEPHRIN"/>
    <property type="match status" value="1"/>
</dbReference>
<organism evidence="10 11">
    <name type="scientific">Leptobrachium leishanense</name>
    <name type="common">Leishan spiny toad</name>
    <dbReference type="NCBI Taxonomy" id="445787"/>
    <lineage>
        <taxon>Eukaryota</taxon>
        <taxon>Metazoa</taxon>
        <taxon>Chordata</taxon>
        <taxon>Craniata</taxon>
        <taxon>Vertebrata</taxon>
        <taxon>Euteleostomi</taxon>
        <taxon>Amphibia</taxon>
        <taxon>Batrachia</taxon>
        <taxon>Anura</taxon>
        <taxon>Pelobatoidea</taxon>
        <taxon>Megophryidae</taxon>
        <taxon>Leptobrachium</taxon>
    </lineage>
</organism>
<dbReference type="PANTHER" id="PTHR11640:SF157">
    <property type="entry name" value="V-SET AND IMMUNOGLOBULIN DOMAIN-CONTAINING PROTEIN 10"/>
    <property type="match status" value="1"/>
</dbReference>
<evidence type="ECO:0000256" key="5">
    <source>
        <dbReference type="ARBA" id="ARBA00023319"/>
    </source>
</evidence>
<dbReference type="SUPFAM" id="SSF48726">
    <property type="entry name" value="Immunoglobulin"/>
    <property type="match status" value="4"/>
</dbReference>
<dbReference type="InterPro" id="IPR013151">
    <property type="entry name" value="Immunoglobulin_dom"/>
</dbReference>
<evidence type="ECO:0000256" key="1">
    <source>
        <dbReference type="ARBA" id="ARBA00004479"/>
    </source>
</evidence>
<proteinExistence type="predicted"/>
<keyword evidence="3" id="KW-1015">Disulfide bond</keyword>
<feature type="region of interest" description="Disordered" evidence="6">
    <location>
        <begin position="504"/>
        <end position="527"/>
    </location>
</feature>
<feature type="domain" description="Ig-like" evidence="9">
    <location>
        <begin position="33"/>
        <end position="100"/>
    </location>
</feature>
<evidence type="ECO:0000256" key="7">
    <source>
        <dbReference type="SAM" id="Phobius"/>
    </source>
</evidence>
<evidence type="ECO:0000256" key="8">
    <source>
        <dbReference type="SAM" id="SignalP"/>
    </source>
</evidence>
<evidence type="ECO:0000256" key="3">
    <source>
        <dbReference type="ARBA" id="ARBA00023157"/>
    </source>
</evidence>
<reference evidence="10" key="2">
    <citation type="submission" date="2025-09" db="UniProtKB">
        <authorList>
            <consortium name="Ensembl"/>
        </authorList>
    </citation>
    <scope>IDENTIFICATION</scope>
</reference>
<name>A0A8C5LR76_9ANUR</name>
<comment type="subcellular location">
    <subcellularLocation>
        <location evidence="1">Membrane</location>
        <topology evidence="1">Single-pass type I membrane protein</topology>
    </subcellularLocation>
</comment>
<dbReference type="AlphaFoldDB" id="A0A8C5LR76"/>
<dbReference type="GO" id="GO:0098609">
    <property type="term" value="P:cell-cell adhesion"/>
    <property type="evidence" value="ECO:0007669"/>
    <property type="project" value="TreeGrafter"/>
</dbReference>
<sequence>MGSLSRPLLGGLLLALYLSYGISAGVLRRTLTGEEHERMGIPCQGLKSTIGNTSWFKDGNTQPLLACDGVSSDERFSRQNASSLVISSLWLQDEGNYTCRECSGQEADEDRIQLLVSRGPRDMKASIYPVHTLPNGTLYTFRGSALNFSCSCESYPVPNMEWTFTDPDGKPELFYNQTGNVANFSLINMAFNLQGYYSCLSKNPITGRSMSSTHELLVYYPPPSQLTCSANNSDGLSELVLSCAWTGGYPSPALLQWKQDGELLRNQADTDTLVVSLNRSVLTFGQKLECRGEHLSNITKGNSCQIQIDPPMLQAQPLRTCLLGENVTLSCSVSGASPPAVITWLRNWSDPEIEIKSGKKYSIFQSDTTSYLTISNCSNDGDEGYYVCKAENVLAKREIQVWLTISKQQNIAGLVSAILLLVLLSVALIVGVVLYCDPQFYLKGRFFRSSGNEVMILVDEAEEEELEEMRESPDSATATDIAASTPVVNGNIYKHKVLFHHPPDNISPALSEDFTEETETENPSEDL</sequence>
<keyword evidence="2 7" id="KW-0472">Membrane</keyword>
<feature type="transmembrane region" description="Helical" evidence="7">
    <location>
        <begin position="411"/>
        <end position="436"/>
    </location>
</feature>
<feature type="compositionally biased region" description="Acidic residues" evidence="6">
    <location>
        <begin position="513"/>
        <end position="527"/>
    </location>
</feature>
<evidence type="ECO:0000256" key="4">
    <source>
        <dbReference type="ARBA" id="ARBA00023180"/>
    </source>
</evidence>
<dbReference type="Pfam" id="PF00047">
    <property type="entry name" value="ig"/>
    <property type="match status" value="1"/>
</dbReference>
<keyword evidence="11" id="KW-1185">Reference proteome</keyword>
<keyword evidence="5" id="KW-0393">Immunoglobulin domain</keyword>
<evidence type="ECO:0000313" key="10">
    <source>
        <dbReference type="Ensembl" id="ENSLLEP00000002054.1"/>
    </source>
</evidence>
<reference evidence="10" key="1">
    <citation type="submission" date="2025-08" db="UniProtKB">
        <authorList>
            <consortium name="Ensembl"/>
        </authorList>
    </citation>
    <scope>IDENTIFICATION</scope>
</reference>
<feature type="domain" description="Ig-like" evidence="9">
    <location>
        <begin position="310"/>
        <end position="400"/>
    </location>
</feature>
<evidence type="ECO:0000256" key="6">
    <source>
        <dbReference type="SAM" id="MobiDB-lite"/>
    </source>
</evidence>
<keyword evidence="7" id="KW-0812">Transmembrane</keyword>
<dbReference type="GeneTree" id="ENSGT00940000159876"/>
<dbReference type="Pfam" id="PF13927">
    <property type="entry name" value="Ig_3"/>
    <property type="match status" value="2"/>
</dbReference>
<evidence type="ECO:0000256" key="2">
    <source>
        <dbReference type="ARBA" id="ARBA00023136"/>
    </source>
</evidence>
<dbReference type="GO" id="GO:0005911">
    <property type="term" value="C:cell-cell junction"/>
    <property type="evidence" value="ECO:0007669"/>
    <property type="project" value="TreeGrafter"/>
</dbReference>
<dbReference type="Ensembl" id="ENSLLET00000002143.1">
    <property type="protein sequence ID" value="ENSLLEP00000002054.1"/>
    <property type="gene ID" value="ENSLLEG00000001328.1"/>
</dbReference>
<accession>A0A8C5LR76</accession>
<feature type="domain" description="Ig-like" evidence="9">
    <location>
        <begin position="221"/>
        <end position="307"/>
    </location>
</feature>
<dbReference type="InterPro" id="IPR003599">
    <property type="entry name" value="Ig_sub"/>
</dbReference>
<dbReference type="InterPro" id="IPR051275">
    <property type="entry name" value="Cell_adhesion_signaling"/>
</dbReference>
<dbReference type="GO" id="GO:0005886">
    <property type="term" value="C:plasma membrane"/>
    <property type="evidence" value="ECO:0007669"/>
    <property type="project" value="TreeGrafter"/>
</dbReference>
<keyword evidence="8" id="KW-0732">Signal</keyword>
<keyword evidence="4" id="KW-0325">Glycoprotein</keyword>
<dbReference type="Gene3D" id="2.60.40.10">
    <property type="entry name" value="Immunoglobulins"/>
    <property type="match status" value="3"/>
</dbReference>